<name>A0A5J9SN79_9POAL</name>
<dbReference type="FunFam" id="3.10.129.10:FF:000037">
    <property type="entry name" value="acyl-acyl carrier protein thioesterase ATL3, chloroplastic"/>
    <property type="match status" value="1"/>
</dbReference>
<protein>
    <recommendedName>
        <fullName evidence="11">Thioesterase domain-containing protein</fullName>
    </recommendedName>
</protein>
<keyword evidence="6" id="KW-0809">Transit peptide</keyword>
<keyword evidence="7" id="KW-0443">Lipid metabolism</keyword>
<evidence type="ECO:0000313" key="9">
    <source>
        <dbReference type="EMBL" id="TVU00468.1"/>
    </source>
</evidence>
<dbReference type="InterPro" id="IPR050563">
    <property type="entry name" value="4-hydroxybenzoyl-CoA_TE"/>
</dbReference>
<evidence type="ECO:0000256" key="2">
    <source>
        <dbReference type="ARBA" id="ARBA00005953"/>
    </source>
</evidence>
<dbReference type="GO" id="GO:0016297">
    <property type="term" value="F:fatty acyl-[ACP] hydrolase activity"/>
    <property type="evidence" value="ECO:0007669"/>
    <property type="project" value="TreeGrafter"/>
</dbReference>
<evidence type="ECO:0000256" key="3">
    <source>
        <dbReference type="ARBA" id="ARBA00022528"/>
    </source>
</evidence>
<evidence type="ECO:0000313" key="10">
    <source>
        <dbReference type="Proteomes" id="UP000324897"/>
    </source>
</evidence>
<feature type="region of interest" description="Disordered" evidence="8">
    <location>
        <begin position="1"/>
        <end position="40"/>
    </location>
</feature>
<dbReference type="GO" id="GO:0006629">
    <property type="term" value="P:lipid metabolic process"/>
    <property type="evidence" value="ECO:0007669"/>
    <property type="project" value="UniProtKB-KW"/>
</dbReference>
<dbReference type="EMBL" id="RWGY01000584">
    <property type="protein sequence ID" value="TVU00468.1"/>
    <property type="molecule type" value="Genomic_DNA"/>
</dbReference>
<dbReference type="Proteomes" id="UP000324897">
    <property type="component" value="Unassembled WGS sequence"/>
</dbReference>
<evidence type="ECO:0008006" key="11">
    <source>
        <dbReference type="Google" id="ProtNLM"/>
    </source>
</evidence>
<evidence type="ECO:0000256" key="7">
    <source>
        <dbReference type="ARBA" id="ARBA00023098"/>
    </source>
</evidence>
<keyword evidence="5" id="KW-0378">Hydrolase</keyword>
<evidence type="ECO:0000256" key="6">
    <source>
        <dbReference type="ARBA" id="ARBA00022946"/>
    </source>
</evidence>
<dbReference type="Pfam" id="PF13279">
    <property type="entry name" value="4HBT_2"/>
    <property type="match status" value="1"/>
</dbReference>
<sequence length="291" mass="31601">MARAVSGCFSLPQPASEEEEEEERDGRVRRRGEEGGEGRAAFESFDEINVGLDGWVAVAGLPPATSTVAEPARGRAAPAHFPALPAAMHHPFARLVPNARLALPPVHAGGGGLPVHRPTALRGAPLAGRRACRPLAVSAQSASPQAGLRLEDKFFEVEMKVRDYELDQYGVVNNAVYASYCQHGRHELLESVGISADAVARSGESLALSELQLKYFAPLRSGDRFVVKVRLASIKGIRMIFEHFIERLPNHEQIMEAKATAVCLNKDYRPIRVPPELLSRLQLVSSEDSTG</sequence>
<evidence type="ECO:0000256" key="1">
    <source>
        <dbReference type="ARBA" id="ARBA00004229"/>
    </source>
</evidence>
<dbReference type="GO" id="GO:0009507">
    <property type="term" value="C:chloroplast"/>
    <property type="evidence" value="ECO:0007669"/>
    <property type="project" value="UniProtKB-SubCell"/>
</dbReference>
<gene>
    <name evidence="9" type="ORF">EJB05_54110</name>
</gene>
<comment type="caution">
    <text evidence="9">The sequence shown here is derived from an EMBL/GenBank/DDBJ whole genome shotgun (WGS) entry which is preliminary data.</text>
</comment>
<reference evidence="9 10" key="1">
    <citation type="journal article" date="2019" name="Sci. Rep.">
        <title>A high-quality genome of Eragrostis curvula grass provides insights into Poaceae evolution and supports new strategies to enhance forage quality.</title>
        <authorList>
            <person name="Carballo J."/>
            <person name="Santos B.A.C.M."/>
            <person name="Zappacosta D."/>
            <person name="Garbus I."/>
            <person name="Selva J.P."/>
            <person name="Gallo C.A."/>
            <person name="Diaz A."/>
            <person name="Albertini E."/>
            <person name="Caccamo M."/>
            <person name="Echenique V."/>
        </authorList>
    </citation>
    <scope>NUCLEOTIDE SEQUENCE [LARGE SCALE GENOMIC DNA]</scope>
    <source>
        <strain evidence="10">cv. Victoria</strain>
        <tissue evidence="9">Leaf</tissue>
    </source>
</reference>
<evidence type="ECO:0000256" key="4">
    <source>
        <dbReference type="ARBA" id="ARBA00022640"/>
    </source>
</evidence>
<comment type="subcellular location">
    <subcellularLocation>
        <location evidence="1">Plastid</location>
        <location evidence="1">Chloroplast</location>
    </subcellularLocation>
</comment>
<dbReference type="CDD" id="cd00586">
    <property type="entry name" value="4HBT"/>
    <property type="match status" value="1"/>
</dbReference>
<keyword evidence="4" id="KW-0934">Plastid</keyword>
<dbReference type="Gene3D" id="3.10.129.10">
    <property type="entry name" value="Hotdog Thioesterase"/>
    <property type="match status" value="1"/>
</dbReference>
<comment type="similarity">
    <text evidence="2">Belongs to the 4-hydroxybenzoyl-CoA thioesterase family.</text>
</comment>
<proteinExistence type="inferred from homology"/>
<dbReference type="Gramene" id="TVU00468">
    <property type="protein sequence ID" value="TVU00468"/>
    <property type="gene ID" value="EJB05_54110"/>
</dbReference>
<dbReference type="AlphaFoldDB" id="A0A5J9SN79"/>
<keyword evidence="10" id="KW-1185">Reference proteome</keyword>
<evidence type="ECO:0000256" key="8">
    <source>
        <dbReference type="SAM" id="MobiDB-lite"/>
    </source>
</evidence>
<organism evidence="9 10">
    <name type="scientific">Eragrostis curvula</name>
    <name type="common">weeping love grass</name>
    <dbReference type="NCBI Taxonomy" id="38414"/>
    <lineage>
        <taxon>Eukaryota</taxon>
        <taxon>Viridiplantae</taxon>
        <taxon>Streptophyta</taxon>
        <taxon>Embryophyta</taxon>
        <taxon>Tracheophyta</taxon>
        <taxon>Spermatophyta</taxon>
        <taxon>Magnoliopsida</taxon>
        <taxon>Liliopsida</taxon>
        <taxon>Poales</taxon>
        <taxon>Poaceae</taxon>
        <taxon>PACMAD clade</taxon>
        <taxon>Chloridoideae</taxon>
        <taxon>Eragrostideae</taxon>
        <taxon>Eragrostidinae</taxon>
        <taxon>Eragrostis</taxon>
    </lineage>
</organism>
<evidence type="ECO:0000256" key="5">
    <source>
        <dbReference type="ARBA" id="ARBA00022801"/>
    </source>
</evidence>
<dbReference type="PANTHER" id="PTHR31793:SF27">
    <property type="entry name" value="NOVEL THIOESTERASE SUPERFAMILY DOMAIN AND SAPOSIN A-TYPE DOMAIN CONTAINING PROTEIN (0610012H03RIK)"/>
    <property type="match status" value="1"/>
</dbReference>
<dbReference type="PANTHER" id="PTHR31793">
    <property type="entry name" value="4-HYDROXYBENZOYL-COA THIOESTERASE FAMILY MEMBER"/>
    <property type="match status" value="1"/>
</dbReference>
<dbReference type="OrthoDB" id="588330at2759"/>
<feature type="non-terminal residue" evidence="9">
    <location>
        <position position="1"/>
    </location>
</feature>
<keyword evidence="3" id="KW-0150">Chloroplast</keyword>
<dbReference type="SUPFAM" id="SSF54637">
    <property type="entry name" value="Thioesterase/thiol ester dehydrase-isomerase"/>
    <property type="match status" value="1"/>
</dbReference>
<dbReference type="InterPro" id="IPR029069">
    <property type="entry name" value="HotDog_dom_sf"/>
</dbReference>
<accession>A0A5J9SN79</accession>